<dbReference type="Proteomes" id="UP000801492">
    <property type="component" value="Unassembled WGS sequence"/>
</dbReference>
<gene>
    <name evidence="2" type="ORF">ILUMI_06164</name>
</gene>
<feature type="region of interest" description="Disordered" evidence="1">
    <location>
        <begin position="90"/>
        <end position="159"/>
    </location>
</feature>
<protein>
    <submittedName>
        <fullName evidence="2">Uncharacterized protein</fullName>
    </submittedName>
</protein>
<proteinExistence type="predicted"/>
<evidence type="ECO:0000313" key="3">
    <source>
        <dbReference type="Proteomes" id="UP000801492"/>
    </source>
</evidence>
<sequence>MSFWLTIGEKRLVLVIYDDHSTHVDYKIIALAKESNYPQASPSNFTLTAAIRFGSLQVSKKQLESDAGEMAETTLEVAEDAEVITSKETLQKLKNSQERTSKVIKGNPPKKHKKSSSSSDESIEEQLTSSSDCLDEDTVEVEDQDDNVMPENRIMDVGQ</sequence>
<dbReference type="EMBL" id="VTPC01002446">
    <property type="protein sequence ID" value="KAF2900022.1"/>
    <property type="molecule type" value="Genomic_DNA"/>
</dbReference>
<organism evidence="2 3">
    <name type="scientific">Ignelater luminosus</name>
    <name type="common">Cucubano</name>
    <name type="synonym">Pyrophorus luminosus</name>
    <dbReference type="NCBI Taxonomy" id="2038154"/>
    <lineage>
        <taxon>Eukaryota</taxon>
        <taxon>Metazoa</taxon>
        <taxon>Ecdysozoa</taxon>
        <taxon>Arthropoda</taxon>
        <taxon>Hexapoda</taxon>
        <taxon>Insecta</taxon>
        <taxon>Pterygota</taxon>
        <taxon>Neoptera</taxon>
        <taxon>Endopterygota</taxon>
        <taxon>Coleoptera</taxon>
        <taxon>Polyphaga</taxon>
        <taxon>Elateriformia</taxon>
        <taxon>Elateroidea</taxon>
        <taxon>Elateridae</taxon>
        <taxon>Agrypninae</taxon>
        <taxon>Pyrophorini</taxon>
        <taxon>Ignelater</taxon>
    </lineage>
</organism>
<keyword evidence="3" id="KW-1185">Reference proteome</keyword>
<name>A0A8K0DBM3_IGNLU</name>
<accession>A0A8K0DBM3</accession>
<dbReference type="AlphaFoldDB" id="A0A8K0DBM3"/>
<feature type="compositionally biased region" description="Basic and acidic residues" evidence="1">
    <location>
        <begin position="90"/>
        <end position="101"/>
    </location>
</feature>
<comment type="caution">
    <text evidence="2">The sequence shown here is derived from an EMBL/GenBank/DDBJ whole genome shotgun (WGS) entry which is preliminary data.</text>
</comment>
<evidence type="ECO:0000313" key="2">
    <source>
        <dbReference type="EMBL" id="KAF2900022.1"/>
    </source>
</evidence>
<feature type="compositionally biased region" description="Acidic residues" evidence="1">
    <location>
        <begin position="133"/>
        <end position="148"/>
    </location>
</feature>
<evidence type="ECO:0000256" key="1">
    <source>
        <dbReference type="SAM" id="MobiDB-lite"/>
    </source>
</evidence>
<reference evidence="2" key="1">
    <citation type="submission" date="2019-08" db="EMBL/GenBank/DDBJ databases">
        <title>The genome of the North American firefly Photinus pyralis.</title>
        <authorList>
            <consortium name="Photinus pyralis genome working group"/>
            <person name="Fallon T.R."/>
            <person name="Sander Lower S.E."/>
            <person name="Weng J.-K."/>
        </authorList>
    </citation>
    <scope>NUCLEOTIDE SEQUENCE</scope>
    <source>
        <strain evidence="2">TRF0915ILg1</strain>
        <tissue evidence="2">Whole body</tissue>
    </source>
</reference>